<dbReference type="InterPro" id="IPR003115">
    <property type="entry name" value="ParB_N"/>
</dbReference>
<dbReference type="PANTHER" id="PTHR33375">
    <property type="entry name" value="CHROMOSOME-PARTITIONING PROTEIN PARB-RELATED"/>
    <property type="match status" value="1"/>
</dbReference>
<dbReference type="EMBL" id="AP019370">
    <property type="protein sequence ID" value="BBH54693.1"/>
    <property type="molecule type" value="Genomic_DNA"/>
</dbReference>
<name>A0A4P2VMQ6_FLUSA</name>
<reference evidence="4 5" key="1">
    <citation type="submission" date="2018-12" db="EMBL/GenBank/DDBJ databases">
        <title>Rubrispira sanarue gen. nov., sp., nov., a member of the order Silvanigrellales, isolated from a brackish lake in Hamamatsu Japan.</title>
        <authorList>
            <person name="Maejima Y."/>
            <person name="Iino T."/>
            <person name="Muraguchi Y."/>
            <person name="Fukuda K."/>
            <person name="Nojiri H."/>
            <person name="Ohkuma M."/>
            <person name="Moriuchi R."/>
            <person name="Dohra H."/>
            <person name="Kimbara K."/>
            <person name="Shintani M."/>
        </authorList>
    </citation>
    <scope>NUCLEOTIDE SEQUENCE [LARGE SCALE GENOMIC DNA]</scope>
    <source>
        <strain evidence="4 5">RF1110005</strain>
        <plasmid evidence="4 5">68K</plasmid>
    </source>
</reference>
<dbReference type="Gene3D" id="3.90.1530.10">
    <property type="entry name" value="Conserved hypothetical protein from pyrococcus furiosus pfu- 392566-001, ParB domain"/>
    <property type="match status" value="1"/>
</dbReference>
<keyword evidence="1" id="KW-0159">Chromosome partition</keyword>
<organism evidence="4 5">
    <name type="scientific">Fluviispira sanaruensis</name>
    <dbReference type="NCBI Taxonomy" id="2493639"/>
    <lineage>
        <taxon>Bacteria</taxon>
        <taxon>Pseudomonadati</taxon>
        <taxon>Bdellovibrionota</taxon>
        <taxon>Oligoflexia</taxon>
        <taxon>Silvanigrellales</taxon>
        <taxon>Silvanigrellaceae</taxon>
        <taxon>Fluviispira</taxon>
    </lineage>
</organism>
<evidence type="ECO:0000256" key="1">
    <source>
        <dbReference type="ARBA" id="ARBA00022829"/>
    </source>
</evidence>
<feature type="domain" description="ParB/Spo0J HTH" evidence="3">
    <location>
        <begin position="148"/>
        <end position="218"/>
    </location>
</feature>
<dbReference type="GO" id="GO:0007059">
    <property type="term" value="P:chromosome segregation"/>
    <property type="evidence" value="ECO:0007669"/>
    <property type="project" value="TreeGrafter"/>
</dbReference>
<keyword evidence="5" id="KW-1185">Reference proteome</keyword>
<dbReference type="OrthoDB" id="7632576at2"/>
<dbReference type="Gene3D" id="1.10.10.730">
    <property type="entry name" value="KorB DNA-binding domain"/>
    <property type="match status" value="1"/>
</dbReference>
<dbReference type="InterPro" id="IPR042075">
    <property type="entry name" value="KorB_DNA-db"/>
</dbReference>
<dbReference type="AlphaFoldDB" id="A0A4P2VMQ6"/>
<evidence type="ECO:0000313" key="5">
    <source>
        <dbReference type="Proteomes" id="UP000291236"/>
    </source>
</evidence>
<gene>
    <name evidence="4" type="ORF">JCM31447_31670</name>
</gene>
<evidence type="ECO:0000313" key="4">
    <source>
        <dbReference type="EMBL" id="BBH54693.1"/>
    </source>
</evidence>
<evidence type="ECO:0000259" key="3">
    <source>
        <dbReference type="Pfam" id="PF17762"/>
    </source>
</evidence>
<dbReference type="RefSeq" id="WP_130613191.1">
    <property type="nucleotide sequence ID" value="NZ_AP019370.1"/>
</dbReference>
<dbReference type="InterPro" id="IPR041468">
    <property type="entry name" value="HTH_ParB/Spo0J"/>
</dbReference>
<dbReference type="GO" id="GO:0005694">
    <property type="term" value="C:chromosome"/>
    <property type="evidence" value="ECO:0007669"/>
    <property type="project" value="TreeGrafter"/>
</dbReference>
<proteinExistence type="predicted"/>
<dbReference type="SUPFAM" id="SSF110849">
    <property type="entry name" value="ParB/Sulfiredoxin"/>
    <property type="match status" value="1"/>
</dbReference>
<keyword evidence="4" id="KW-0614">Plasmid</keyword>
<dbReference type="KEGG" id="sbf:JCM31447_31670"/>
<evidence type="ECO:0000259" key="2">
    <source>
        <dbReference type="Pfam" id="PF02195"/>
    </source>
</evidence>
<dbReference type="InterPro" id="IPR050336">
    <property type="entry name" value="Chromosome_partition/occlusion"/>
</dbReference>
<geneLocation type="plasmid" evidence="4 5">
    <name>68K</name>
</geneLocation>
<dbReference type="Proteomes" id="UP000291236">
    <property type="component" value="Plasmid 68K"/>
</dbReference>
<dbReference type="PANTHER" id="PTHR33375:SF1">
    <property type="entry name" value="CHROMOSOME-PARTITIONING PROTEIN PARB-RELATED"/>
    <property type="match status" value="1"/>
</dbReference>
<protein>
    <submittedName>
        <fullName evidence="4">Uncharacterized protein</fullName>
    </submittedName>
</protein>
<feature type="domain" description="ParB-like N-terminal" evidence="2">
    <location>
        <begin position="53"/>
        <end position="143"/>
    </location>
</feature>
<dbReference type="Pfam" id="PF17762">
    <property type="entry name" value="HTH_ParB"/>
    <property type="match status" value="1"/>
</dbReference>
<dbReference type="Pfam" id="PF02195">
    <property type="entry name" value="ParB_N"/>
    <property type="match status" value="1"/>
</dbReference>
<sequence>MNVNSRFEETAENIRSIQFGYNDEIKDIEEVNNSKKIAAINKIKSLKNGSIISLPIHLIDLTKNKRLELICEEDLDFIQLTESIKEIGLLQRPIITVSDDNIFPLEGHRRILALKKLGYDNVSCEVKILETDELNQLTSLIANTARKNWNILAVAKSLRILYEKSYTQERLAQLIGKERTTVLRLLKIAAWSEEIHTLITNNYSNLSQRSLLNIASRKLSDEEILNEIKILCGIESRKVLDKNLRVEKNKSKFDAYIKDKNYSEFEIKLIRDALIALGIIS</sequence>
<accession>A0A4P2VMQ6</accession>
<dbReference type="GeneID" id="39493260"/>
<dbReference type="SUPFAM" id="SSF109709">
    <property type="entry name" value="KorB DNA-binding domain-like"/>
    <property type="match status" value="1"/>
</dbReference>
<dbReference type="InterPro" id="IPR036086">
    <property type="entry name" value="ParB/Sulfiredoxin_sf"/>
</dbReference>